<dbReference type="PROSITE" id="PS50879">
    <property type="entry name" value="RNASE_H_1"/>
    <property type="match status" value="1"/>
</dbReference>
<dbReference type="GO" id="GO:0004523">
    <property type="term" value="F:RNA-DNA hybrid ribonuclease activity"/>
    <property type="evidence" value="ECO:0007669"/>
    <property type="project" value="InterPro"/>
</dbReference>
<comment type="caution">
    <text evidence="3">The sequence shown here is derived from an EMBL/GenBank/DDBJ whole genome shotgun (WGS) entry which is preliminary data.</text>
</comment>
<dbReference type="Gene3D" id="3.30.420.10">
    <property type="entry name" value="Ribonuclease H-like superfamily/Ribonuclease H"/>
    <property type="match status" value="1"/>
</dbReference>
<sequence length="159" mass="17431">MAAGAWGSRLAFRTYSPNRKKTLNNSTSVPPGNLRCLQDNLHGSSAGHTGEIEEKATERSEHPSEHLSPTQISLDDGGNINTGHRIYTDGSKSEKAVGAAFYVLTDVNITHIWSTKLSLRNTAFQAEILAQLKELEHVVALPTQQMTIPVDNQTRIKPK</sequence>
<evidence type="ECO:0000256" key="1">
    <source>
        <dbReference type="SAM" id="MobiDB-lite"/>
    </source>
</evidence>
<dbReference type="InterPro" id="IPR012337">
    <property type="entry name" value="RNaseH-like_sf"/>
</dbReference>
<organism evidence="3 4">
    <name type="scientific">Araneus ventricosus</name>
    <name type="common">Orbweaver spider</name>
    <name type="synonym">Epeira ventricosa</name>
    <dbReference type="NCBI Taxonomy" id="182803"/>
    <lineage>
        <taxon>Eukaryota</taxon>
        <taxon>Metazoa</taxon>
        <taxon>Ecdysozoa</taxon>
        <taxon>Arthropoda</taxon>
        <taxon>Chelicerata</taxon>
        <taxon>Arachnida</taxon>
        <taxon>Araneae</taxon>
        <taxon>Araneomorphae</taxon>
        <taxon>Entelegynae</taxon>
        <taxon>Araneoidea</taxon>
        <taxon>Araneidae</taxon>
        <taxon>Araneus</taxon>
    </lineage>
</organism>
<dbReference type="SUPFAM" id="SSF53098">
    <property type="entry name" value="Ribonuclease H-like"/>
    <property type="match status" value="1"/>
</dbReference>
<dbReference type="InterPro" id="IPR036397">
    <property type="entry name" value="RNaseH_sf"/>
</dbReference>
<gene>
    <name evidence="3" type="ORF">AVEN_250536_1</name>
</gene>
<dbReference type="Proteomes" id="UP000499080">
    <property type="component" value="Unassembled WGS sequence"/>
</dbReference>
<feature type="compositionally biased region" description="Basic and acidic residues" evidence="1">
    <location>
        <begin position="50"/>
        <end position="65"/>
    </location>
</feature>
<dbReference type="AlphaFoldDB" id="A0A4Y2FSR6"/>
<protein>
    <recommendedName>
        <fullName evidence="2">RNase H type-1 domain-containing protein</fullName>
    </recommendedName>
</protein>
<dbReference type="InterPro" id="IPR002156">
    <property type="entry name" value="RNaseH_domain"/>
</dbReference>
<feature type="region of interest" description="Disordered" evidence="1">
    <location>
        <begin position="17"/>
        <end position="79"/>
    </location>
</feature>
<dbReference type="GO" id="GO:0003676">
    <property type="term" value="F:nucleic acid binding"/>
    <property type="evidence" value="ECO:0007669"/>
    <property type="project" value="InterPro"/>
</dbReference>
<dbReference type="EMBL" id="BGPR01001069">
    <property type="protein sequence ID" value="GBM44552.1"/>
    <property type="molecule type" value="Genomic_DNA"/>
</dbReference>
<keyword evidence="4" id="KW-1185">Reference proteome</keyword>
<evidence type="ECO:0000313" key="3">
    <source>
        <dbReference type="EMBL" id="GBM44552.1"/>
    </source>
</evidence>
<reference evidence="3 4" key="1">
    <citation type="journal article" date="2019" name="Sci. Rep.">
        <title>Orb-weaving spider Araneus ventricosus genome elucidates the spidroin gene catalogue.</title>
        <authorList>
            <person name="Kono N."/>
            <person name="Nakamura H."/>
            <person name="Ohtoshi R."/>
            <person name="Moran D.A.P."/>
            <person name="Shinohara A."/>
            <person name="Yoshida Y."/>
            <person name="Fujiwara M."/>
            <person name="Mori M."/>
            <person name="Tomita M."/>
            <person name="Arakawa K."/>
        </authorList>
    </citation>
    <scope>NUCLEOTIDE SEQUENCE [LARGE SCALE GENOMIC DNA]</scope>
</reference>
<evidence type="ECO:0000259" key="2">
    <source>
        <dbReference type="PROSITE" id="PS50879"/>
    </source>
</evidence>
<evidence type="ECO:0000313" key="4">
    <source>
        <dbReference type="Proteomes" id="UP000499080"/>
    </source>
</evidence>
<proteinExistence type="predicted"/>
<accession>A0A4Y2FSR6</accession>
<feature type="domain" description="RNase H type-1" evidence="2">
    <location>
        <begin position="80"/>
        <end position="159"/>
    </location>
</feature>
<dbReference type="OrthoDB" id="6437652at2759"/>
<name>A0A4Y2FSR6_ARAVE</name>